<dbReference type="Pfam" id="PF00233">
    <property type="entry name" value="PDEase_I"/>
    <property type="match status" value="1"/>
</dbReference>
<evidence type="ECO:0000259" key="3">
    <source>
        <dbReference type="PROSITE" id="PS51845"/>
    </source>
</evidence>
<dbReference type="EMBL" id="BPLQ01002999">
    <property type="protein sequence ID" value="GIX96946.1"/>
    <property type="molecule type" value="Genomic_DNA"/>
</dbReference>
<organism evidence="4 5">
    <name type="scientific">Caerostris darwini</name>
    <dbReference type="NCBI Taxonomy" id="1538125"/>
    <lineage>
        <taxon>Eukaryota</taxon>
        <taxon>Metazoa</taxon>
        <taxon>Ecdysozoa</taxon>
        <taxon>Arthropoda</taxon>
        <taxon>Chelicerata</taxon>
        <taxon>Arachnida</taxon>
        <taxon>Araneae</taxon>
        <taxon>Araneomorphae</taxon>
        <taxon>Entelegynae</taxon>
        <taxon>Araneoidea</taxon>
        <taxon>Araneidae</taxon>
        <taxon>Caerostris</taxon>
    </lineage>
</organism>
<keyword evidence="5" id="KW-1185">Reference proteome</keyword>
<reference evidence="4 5" key="1">
    <citation type="submission" date="2021-06" db="EMBL/GenBank/DDBJ databases">
        <title>Caerostris darwini draft genome.</title>
        <authorList>
            <person name="Kono N."/>
            <person name="Arakawa K."/>
        </authorList>
    </citation>
    <scope>NUCLEOTIDE SEQUENCE [LARGE SCALE GENOMIC DNA]</scope>
</reference>
<name>A0AAV4PIQ0_9ARAC</name>
<gene>
    <name evidence="4" type="primary">AVEN_160380_1</name>
    <name evidence="4" type="ORF">CDAR_526411</name>
</gene>
<feature type="non-terminal residue" evidence="4">
    <location>
        <position position="101"/>
    </location>
</feature>
<dbReference type="PANTHER" id="PTHR11347">
    <property type="entry name" value="CYCLIC NUCLEOTIDE PHOSPHODIESTERASE"/>
    <property type="match status" value="1"/>
</dbReference>
<evidence type="ECO:0000313" key="4">
    <source>
        <dbReference type="EMBL" id="GIX96946.1"/>
    </source>
</evidence>
<dbReference type="AlphaFoldDB" id="A0AAV4PIQ0"/>
<dbReference type="InterPro" id="IPR002073">
    <property type="entry name" value="PDEase_catalytic_dom"/>
</dbReference>
<comment type="caution">
    <text evidence="4">The sequence shown here is derived from an EMBL/GenBank/DDBJ whole genome shotgun (WGS) entry which is preliminary data.</text>
</comment>
<dbReference type="GO" id="GO:0046872">
    <property type="term" value="F:metal ion binding"/>
    <property type="evidence" value="ECO:0007669"/>
    <property type="project" value="UniProtKB-KW"/>
</dbReference>
<evidence type="ECO:0000313" key="5">
    <source>
        <dbReference type="Proteomes" id="UP001054837"/>
    </source>
</evidence>
<keyword evidence="1" id="KW-0479">Metal-binding</keyword>
<dbReference type="SUPFAM" id="SSF109604">
    <property type="entry name" value="HD-domain/PDEase-like"/>
    <property type="match status" value="1"/>
</dbReference>
<protein>
    <submittedName>
        <fullName evidence="4">PDEase domain-containing protein</fullName>
    </submittedName>
</protein>
<dbReference type="Proteomes" id="UP001054837">
    <property type="component" value="Unassembled WGS sequence"/>
</dbReference>
<evidence type="ECO:0000256" key="1">
    <source>
        <dbReference type="ARBA" id="ARBA00022723"/>
    </source>
</evidence>
<sequence length="101" mass="11497">MAGLVRLILVEYTRIIVYSSSTSNTSTLILIYQYSEISCRETFQTVEYVMKALMIASLAHDVGHPGLNDAYLKKVRCTLATMYSDPLLEHHHFQTCLLILQ</sequence>
<dbReference type="GO" id="GO:0004114">
    <property type="term" value="F:3',5'-cyclic-nucleotide phosphodiesterase activity"/>
    <property type="evidence" value="ECO:0007669"/>
    <property type="project" value="InterPro"/>
</dbReference>
<dbReference type="GO" id="GO:0007165">
    <property type="term" value="P:signal transduction"/>
    <property type="evidence" value="ECO:0007669"/>
    <property type="project" value="InterPro"/>
</dbReference>
<accession>A0AAV4PIQ0</accession>
<keyword evidence="2" id="KW-0378">Hydrolase</keyword>
<feature type="domain" description="PDEase" evidence="3">
    <location>
        <begin position="1"/>
        <end position="101"/>
    </location>
</feature>
<dbReference type="InterPro" id="IPR036971">
    <property type="entry name" value="PDEase_catalytic_dom_sf"/>
</dbReference>
<dbReference type="Gene3D" id="1.10.1300.10">
    <property type="entry name" value="3'5'-cyclic nucleotide phosphodiesterase, catalytic domain"/>
    <property type="match status" value="1"/>
</dbReference>
<dbReference type="PROSITE" id="PS51845">
    <property type="entry name" value="PDEASE_I_2"/>
    <property type="match status" value="1"/>
</dbReference>
<proteinExistence type="predicted"/>
<evidence type="ECO:0000256" key="2">
    <source>
        <dbReference type="ARBA" id="ARBA00022801"/>
    </source>
</evidence>